<dbReference type="RefSeq" id="WP_103129359.1">
    <property type="nucleotide sequence ID" value="NZ_BFAG01000006.1"/>
</dbReference>
<accession>A0A2I9DYJ7</accession>
<dbReference type="AlphaFoldDB" id="A0A2I9DYJ7"/>
<organism evidence="1 2">
    <name type="scientific">Deinococcus aerius</name>
    <dbReference type="NCBI Taxonomy" id="200253"/>
    <lineage>
        <taxon>Bacteria</taxon>
        <taxon>Thermotogati</taxon>
        <taxon>Deinococcota</taxon>
        <taxon>Deinococci</taxon>
        <taxon>Deinococcales</taxon>
        <taxon>Deinococcaceae</taxon>
        <taxon>Deinococcus</taxon>
    </lineage>
</organism>
<dbReference type="SUPFAM" id="SSF47598">
    <property type="entry name" value="Ribbon-helix-helix"/>
    <property type="match status" value="1"/>
</dbReference>
<dbReference type="EMBL" id="BFAG01000006">
    <property type="protein sequence ID" value="GBF05965.1"/>
    <property type="molecule type" value="Genomic_DNA"/>
</dbReference>
<evidence type="ECO:0000313" key="2">
    <source>
        <dbReference type="Proteomes" id="UP000236569"/>
    </source>
</evidence>
<comment type="caution">
    <text evidence="1">The sequence shown here is derived from an EMBL/GenBank/DDBJ whole genome shotgun (WGS) entry which is preliminary data.</text>
</comment>
<gene>
    <name evidence="1" type="ORF">DAERI_060225</name>
</gene>
<evidence type="ECO:0000313" key="1">
    <source>
        <dbReference type="EMBL" id="GBF05965.1"/>
    </source>
</evidence>
<dbReference type="Gene3D" id="1.10.1220.10">
    <property type="entry name" value="Met repressor-like"/>
    <property type="match status" value="1"/>
</dbReference>
<protein>
    <submittedName>
        <fullName evidence="1">Uncharacterized protein</fullName>
    </submittedName>
</protein>
<keyword evidence="2" id="KW-1185">Reference proteome</keyword>
<sequence>MQTTLRLDDDLHRRAKMEAARRGITLTQLVEEGLRMQLEQAPAVSNRPLVELHTYTSPEGFNLSPEEIKAMINDDGEQLAKLGLPRPE</sequence>
<dbReference type="InterPro" id="IPR008651">
    <property type="entry name" value="Uncharacterised_HicB"/>
</dbReference>
<dbReference type="InterPro" id="IPR010985">
    <property type="entry name" value="Ribbon_hlx_hlx"/>
</dbReference>
<dbReference type="Proteomes" id="UP000236569">
    <property type="component" value="Unassembled WGS sequence"/>
</dbReference>
<dbReference type="Pfam" id="PF05534">
    <property type="entry name" value="HicB"/>
    <property type="match status" value="1"/>
</dbReference>
<dbReference type="GO" id="GO:0006355">
    <property type="term" value="P:regulation of DNA-templated transcription"/>
    <property type="evidence" value="ECO:0007669"/>
    <property type="project" value="InterPro"/>
</dbReference>
<reference evidence="2" key="1">
    <citation type="submission" date="2018-01" db="EMBL/GenBank/DDBJ databases">
        <title>Draft Genome Sequence of the Radioresistant Bacterium Deinococcus aerius TR0125, Isolated from the Higher Atmosphere above Japan.</title>
        <authorList>
            <person name="Satoh K."/>
            <person name="Arai H."/>
            <person name="Sanzen T."/>
            <person name="Kawaguchi Y."/>
            <person name="Hayashi H."/>
            <person name="Yokobori S."/>
            <person name="Yamagishi A."/>
            <person name="Oono Y."/>
            <person name="Narumi I."/>
        </authorList>
    </citation>
    <scope>NUCLEOTIDE SEQUENCE [LARGE SCALE GENOMIC DNA]</scope>
    <source>
        <strain evidence="2">TR0125</strain>
    </source>
</reference>
<dbReference type="OrthoDB" id="72461at2"/>
<name>A0A2I9DYJ7_9DEIO</name>
<proteinExistence type="predicted"/>
<dbReference type="InterPro" id="IPR013321">
    <property type="entry name" value="Arc_rbn_hlx_hlx"/>
</dbReference>